<evidence type="ECO:0000313" key="3">
    <source>
        <dbReference type="Proteomes" id="UP000190449"/>
    </source>
</evidence>
<feature type="compositionally biased region" description="Low complexity" evidence="1">
    <location>
        <begin position="46"/>
        <end position="60"/>
    </location>
</feature>
<dbReference type="EMBL" id="FUWU01000041">
    <property type="protein sequence ID" value="SJZ97959.1"/>
    <property type="molecule type" value="Genomic_DNA"/>
</dbReference>
<protein>
    <submittedName>
        <fullName evidence="2">Uncharacterized protein</fullName>
    </submittedName>
</protein>
<evidence type="ECO:0000256" key="1">
    <source>
        <dbReference type="SAM" id="MobiDB-lite"/>
    </source>
</evidence>
<accession>A0A1T4Q2J1</accession>
<organism evidence="2 3">
    <name type="scientific">Fibrobacter intestinalis</name>
    <dbReference type="NCBI Taxonomy" id="28122"/>
    <lineage>
        <taxon>Bacteria</taxon>
        <taxon>Pseudomonadati</taxon>
        <taxon>Fibrobacterota</taxon>
        <taxon>Fibrobacteria</taxon>
        <taxon>Fibrobacterales</taxon>
        <taxon>Fibrobacteraceae</taxon>
        <taxon>Fibrobacter</taxon>
    </lineage>
</organism>
<feature type="region of interest" description="Disordered" evidence="1">
    <location>
        <begin position="1"/>
        <end position="77"/>
    </location>
</feature>
<feature type="compositionally biased region" description="Acidic residues" evidence="1">
    <location>
        <begin position="1"/>
        <end position="30"/>
    </location>
</feature>
<dbReference type="Proteomes" id="UP000190449">
    <property type="component" value="Unassembled WGS sequence"/>
</dbReference>
<evidence type="ECO:0000313" key="2">
    <source>
        <dbReference type="EMBL" id="SJZ97959.1"/>
    </source>
</evidence>
<reference evidence="2 3" key="1">
    <citation type="submission" date="2017-02" db="EMBL/GenBank/DDBJ databases">
        <authorList>
            <person name="Peterson S.W."/>
        </authorList>
    </citation>
    <scope>NUCLEOTIDE SEQUENCE [LARGE SCALE GENOMIC DNA]</scope>
    <source>
        <strain evidence="2 3">ATCC 43854</strain>
    </source>
</reference>
<name>A0A1T4Q2J1_9BACT</name>
<sequence length="239" mass="26020">MEDELATSTEEELDAADEEESEDASDEELDMVSAKADNAESETAESAEATAAESGGNESATADERYPDEELSTAEESNAKLEELIRLLLDATTEDELVSCDELLGSVAEEDAAKLELLSAAAELIADEEETRASEEELGSAPELLSSTAELTATEEELNESAFFVSSSNSANKSRTCANAAEEKTKKLIAITINRMEQNLQKSNREDIQGKWKMPFPRKLSFKAFPHSSPIHLLAIHRK</sequence>
<dbReference type="STRING" id="28122.SAMN02745108_02146"/>
<proteinExistence type="predicted"/>
<dbReference type="AlphaFoldDB" id="A0A1T4Q2J1"/>
<gene>
    <name evidence="2" type="ORF">SAMN02745108_02146</name>
</gene>